<organism evidence="8">
    <name type="scientific">Capitella teleta</name>
    <name type="common">Polychaete worm</name>
    <dbReference type="NCBI Taxonomy" id="283909"/>
    <lineage>
        <taxon>Eukaryota</taxon>
        <taxon>Metazoa</taxon>
        <taxon>Spiralia</taxon>
        <taxon>Lophotrochozoa</taxon>
        <taxon>Annelida</taxon>
        <taxon>Polychaeta</taxon>
        <taxon>Sedentaria</taxon>
        <taxon>Scolecida</taxon>
        <taxon>Capitellidae</taxon>
        <taxon>Capitella</taxon>
    </lineage>
</organism>
<dbReference type="GO" id="GO:0030134">
    <property type="term" value="C:COPII-coated ER to Golgi transport vesicle"/>
    <property type="evidence" value="ECO:0007669"/>
    <property type="project" value="TreeGrafter"/>
</dbReference>
<evidence type="ECO:0000256" key="6">
    <source>
        <dbReference type="ARBA" id="ARBA00023136"/>
    </source>
</evidence>
<comment type="similarity">
    <text evidence="2">Belongs to the SVP26 family.</text>
</comment>
<dbReference type="HOGENOM" id="CLU_058268_2_0_1"/>
<feature type="transmembrane region" description="Helical" evidence="7">
    <location>
        <begin position="96"/>
        <end position="119"/>
    </location>
</feature>
<evidence type="ECO:0000313" key="10">
    <source>
        <dbReference type="Proteomes" id="UP000014760"/>
    </source>
</evidence>
<gene>
    <name evidence="8" type="ORF">CAPTEDRAFT_209554</name>
</gene>
<evidence type="ECO:0000256" key="5">
    <source>
        <dbReference type="ARBA" id="ARBA00022989"/>
    </source>
</evidence>
<evidence type="ECO:0000313" key="9">
    <source>
        <dbReference type="EnsemblMetazoa" id="CapteP209554"/>
    </source>
</evidence>
<comment type="subcellular location">
    <subcellularLocation>
        <location evidence="1">Membrane</location>
        <topology evidence="1">Multi-pass membrane protein</topology>
    </subcellularLocation>
</comment>
<evidence type="ECO:0000313" key="8">
    <source>
        <dbReference type="EMBL" id="ELU03859.1"/>
    </source>
</evidence>
<dbReference type="EMBL" id="AMQN01008323">
    <property type="status" value="NOT_ANNOTATED_CDS"/>
    <property type="molecule type" value="Genomic_DNA"/>
</dbReference>
<reference evidence="9" key="3">
    <citation type="submission" date="2015-06" db="UniProtKB">
        <authorList>
            <consortium name="EnsemblMetazoa"/>
        </authorList>
    </citation>
    <scope>IDENTIFICATION</scope>
</reference>
<accession>R7UCZ4</accession>
<dbReference type="Pfam" id="PF04148">
    <property type="entry name" value="Erv26"/>
    <property type="match status" value="1"/>
</dbReference>
<dbReference type="PANTHER" id="PTHR13144:SF0">
    <property type="entry name" value="PROTEIN TEX261"/>
    <property type="match status" value="1"/>
</dbReference>
<feature type="transmembrane region" description="Helical" evidence="7">
    <location>
        <begin position="125"/>
        <end position="144"/>
    </location>
</feature>
<dbReference type="GO" id="GO:0097020">
    <property type="term" value="F:COPII receptor activity"/>
    <property type="evidence" value="ECO:0007669"/>
    <property type="project" value="InterPro"/>
</dbReference>
<evidence type="ECO:0000256" key="7">
    <source>
        <dbReference type="SAM" id="Phobius"/>
    </source>
</evidence>
<dbReference type="GO" id="GO:0000139">
    <property type="term" value="C:Golgi membrane"/>
    <property type="evidence" value="ECO:0007669"/>
    <property type="project" value="TreeGrafter"/>
</dbReference>
<evidence type="ECO:0000256" key="4">
    <source>
        <dbReference type="ARBA" id="ARBA00022692"/>
    </source>
</evidence>
<dbReference type="EMBL" id="KB302824">
    <property type="protein sequence ID" value="ELU03859.1"/>
    <property type="molecule type" value="Genomic_DNA"/>
</dbReference>
<keyword evidence="5 7" id="KW-1133">Transmembrane helix</keyword>
<evidence type="ECO:0000256" key="3">
    <source>
        <dbReference type="ARBA" id="ARBA00017877"/>
    </source>
</evidence>
<proteinExistence type="inferred from homology"/>
<dbReference type="GO" id="GO:0005789">
    <property type="term" value="C:endoplasmic reticulum membrane"/>
    <property type="evidence" value="ECO:0007669"/>
    <property type="project" value="TreeGrafter"/>
</dbReference>
<dbReference type="OMA" id="TMGTEPV"/>
<sequence length="201" mass="23105">MWFMYSVSWLAFLIQVCFITLSIAAGLYYLAEIVEEYTVMAGKFIKYMIWLTSLVYIGFIIFESLSMSLMLLGLASNGVYLLLLKNFPFIELSSPIFLFSLVLIIINHYMSFSYFASVYHPFTEVLAFFTVCQWLVPFAFFVSLSANENVLPTFADSAPRENEADVVSNYFNKKSNKRYGLLSFLKSAQDTILPQRVKKGY</sequence>
<dbReference type="InterPro" id="IPR007277">
    <property type="entry name" value="Svp26/Tex261"/>
</dbReference>
<reference evidence="10" key="1">
    <citation type="submission" date="2012-12" db="EMBL/GenBank/DDBJ databases">
        <authorList>
            <person name="Hellsten U."/>
            <person name="Grimwood J."/>
            <person name="Chapman J.A."/>
            <person name="Shapiro H."/>
            <person name="Aerts A."/>
            <person name="Otillar R.P."/>
            <person name="Terry A.Y."/>
            <person name="Boore J.L."/>
            <person name="Simakov O."/>
            <person name="Marletaz F."/>
            <person name="Cho S.-J."/>
            <person name="Edsinger-Gonzales E."/>
            <person name="Havlak P."/>
            <person name="Kuo D.-H."/>
            <person name="Larsson T."/>
            <person name="Lv J."/>
            <person name="Arendt D."/>
            <person name="Savage R."/>
            <person name="Osoegawa K."/>
            <person name="de Jong P."/>
            <person name="Lindberg D.R."/>
            <person name="Seaver E.C."/>
            <person name="Weisblat D.A."/>
            <person name="Putnam N.H."/>
            <person name="Grigoriev I.V."/>
            <person name="Rokhsar D.S."/>
        </authorList>
    </citation>
    <scope>NUCLEOTIDE SEQUENCE</scope>
    <source>
        <strain evidence="10">I ESC-2004</strain>
    </source>
</reference>
<evidence type="ECO:0000256" key="1">
    <source>
        <dbReference type="ARBA" id="ARBA00004141"/>
    </source>
</evidence>
<dbReference type="STRING" id="283909.R7UCZ4"/>
<protein>
    <recommendedName>
        <fullName evidence="3">Protein TEX261</fullName>
    </recommendedName>
</protein>
<dbReference type="PANTHER" id="PTHR13144">
    <property type="entry name" value="TEX261 PROTEIN"/>
    <property type="match status" value="1"/>
</dbReference>
<evidence type="ECO:0000256" key="2">
    <source>
        <dbReference type="ARBA" id="ARBA00008096"/>
    </source>
</evidence>
<name>R7UCZ4_CAPTE</name>
<dbReference type="GO" id="GO:0006888">
    <property type="term" value="P:endoplasmic reticulum to Golgi vesicle-mediated transport"/>
    <property type="evidence" value="ECO:0007669"/>
    <property type="project" value="InterPro"/>
</dbReference>
<keyword evidence="4 7" id="KW-0812">Transmembrane</keyword>
<reference evidence="8 10" key="2">
    <citation type="journal article" date="2013" name="Nature">
        <title>Insights into bilaterian evolution from three spiralian genomes.</title>
        <authorList>
            <person name="Simakov O."/>
            <person name="Marletaz F."/>
            <person name="Cho S.J."/>
            <person name="Edsinger-Gonzales E."/>
            <person name="Havlak P."/>
            <person name="Hellsten U."/>
            <person name="Kuo D.H."/>
            <person name="Larsson T."/>
            <person name="Lv J."/>
            <person name="Arendt D."/>
            <person name="Savage R."/>
            <person name="Osoegawa K."/>
            <person name="de Jong P."/>
            <person name="Grimwood J."/>
            <person name="Chapman J.A."/>
            <person name="Shapiro H."/>
            <person name="Aerts A."/>
            <person name="Otillar R.P."/>
            <person name="Terry A.Y."/>
            <person name="Boore J.L."/>
            <person name="Grigoriev I.V."/>
            <person name="Lindberg D.R."/>
            <person name="Seaver E.C."/>
            <person name="Weisblat D.A."/>
            <person name="Putnam N.H."/>
            <person name="Rokhsar D.S."/>
        </authorList>
    </citation>
    <scope>NUCLEOTIDE SEQUENCE</scope>
    <source>
        <strain evidence="8 10">I ESC-2004</strain>
    </source>
</reference>
<dbReference type="FunCoup" id="R7UCZ4">
    <property type="interactions" value="1220"/>
</dbReference>
<keyword evidence="10" id="KW-1185">Reference proteome</keyword>
<dbReference type="OrthoDB" id="28257at2759"/>
<feature type="transmembrane region" description="Helical" evidence="7">
    <location>
        <begin position="6"/>
        <end position="31"/>
    </location>
</feature>
<keyword evidence="6 7" id="KW-0472">Membrane</keyword>
<dbReference type="Proteomes" id="UP000014760">
    <property type="component" value="Unassembled WGS sequence"/>
</dbReference>
<dbReference type="AlphaFoldDB" id="R7UCZ4"/>
<dbReference type="EnsemblMetazoa" id="CapteT209554">
    <property type="protein sequence ID" value="CapteP209554"/>
    <property type="gene ID" value="CapteG209554"/>
</dbReference>